<gene>
    <name evidence="2" type="ORF">D0Y65_046076</name>
</gene>
<organism evidence="2 3">
    <name type="scientific">Glycine soja</name>
    <name type="common">Wild soybean</name>
    <dbReference type="NCBI Taxonomy" id="3848"/>
    <lineage>
        <taxon>Eukaryota</taxon>
        <taxon>Viridiplantae</taxon>
        <taxon>Streptophyta</taxon>
        <taxon>Embryophyta</taxon>
        <taxon>Tracheophyta</taxon>
        <taxon>Spermatophyta</taxon>
        <taxon>Magnoliopsida</taxon>
        <taxon>eudicotyledons</taxon>
        <taxon>Gunneridae</taxon>
        <taxon>Pentapetalae</taxon>
        <taxon>rosids</taxon>
        <taxon>fabids</taxon>
        <taxon>Fabales</taxon>
        <taxon>Fabaceae</taxon>
        <taxon>Papilionoideae</taxon>
        <taxon>50 kb inversion clade</taxon>
        <taxon>NPAAA clade</taxon>
        <taxon>indigoferoid/millettioid clade</taxon>
        <taxon>Phaseoleae</taxon>
        <taxon>Glycine</taxon>
        <taxon>Glycine subgen. Soja</taxon>
    </lineage>
</organism>
<evidence type="ECO:0000259" key="1">
    <source>
        <dbReference type="Pfam" id="PF14244"/>
    </source>
</evidence>
<dbReference type="PANTHER" id="PTHR37610">
    <property type="entry name" value="CCHC-TYPE DOMAIN-CONTAINING PROTEIN"/>
    <property type="match status" value="1"/>
</dbReference>
<dbReference type="PANTHER" id="PTHR37610:SF40">
    <property type="entry name" value="OS01G0909600 PROTEIN"/>
    <property type="match status" value="1"/>
</dbReference>
<name>A0A445G7X6_GLYSO</name>
<evidence type="ECO:0000313" key="2">
    <source>
        <dbReference type="EMBL" id="RZB57256.1"/>
    </source>
</evidence>
<feature type="domain" description="Retrotransposon Copia-like N-terminal" evidence="1">
    <location>
        <begin position="16"/>
        <end position="61"/>
    </location>
</feature>
<protein>
    <recommendedName>
        <fullName evidence="1">Retrotransposon Copia-like N-terminal domain-containing protein</fullName>
    </recommendedName>
</protein>
<dbReference type="EMBL" id="QZWG01000017">
    <property type="protein sequence ID" value="RZB57256.1"/>
    <property type="molecule type" value="Genomic_DNA"/>
</dbReference>
<dbReference type="AlphaFoldDB" id="A0A445G7X6"/>
<dbReference type="InterPro" id="IPR029472">
    <property type="entry name" value="Copia-like_N"/>
</dbReference>
<reference evidence="2 3" key="1">
    <citation type="submission" date="2018-09" db="EMBL/GenBank/DDBJ databases">
        <title>A high-quality reference genome of wild soybean provides a powerful tool to mine soybean genomes.</title>
        <authorList>
            <person name="Xie M."/>
            <person name="Chung C.Y.L."/>
            <person name="Li M.-W."/>
            <person name="Wong F.-L."/>
            <person name="Chan T.-F."/>
            <person name="Lam H.-M."/>
        </authorList>
    </citation>
    <scope>NUCLEOTIDE SEQUENCE [LARGE SCALE GENOMIC DNA]</scope>
    <source>
        <strain evidence="3">cv. W05</strain>
        <tissue evidence="2">Hypocotyl of etiolated seedlings</tissue>
    </source>
</reference>
<keyword evidence="3" id="KW-1185">Reference proteome</keyword>
<proteinExistence type="predicted"/>
<sequence length="189" mass="21291">MANNKGTMDENPLTLHNSDNPSIILVSQLLEPHNYGQWSWAMRISLSAKNKIGIIDKSIKKLSSTDKAFHSWQRCNDMVLSWILNSMSPVIASSIICMDTTTTPLLGTQQAFSMVLEHERQLDIFSRRGGSNIRFQAMVVRQASKTIRGNDTRENSFSHTGGMSKKMLKCMHCELEGVRGRRSNMKTNS</sequence>
<comment type="caution">
    <text evidence="2">The sequence shown here is derived from an EMBL/GenBank/DDBJ whole genome shotgun (WGS) entry which is preliminary data.</text>
</comment>
<evidence type="ECO:0000313" key="3">
    <source>
        <dbReference type="Proteomes" id="UP000289340"/>
    </source>
</evidence>
<accession>A0A445G7X6</accession>
<dbReference type="Proteomes" id="UP000289340">
    <property type="component" value="Chromosome 17"/>
</dbReference>
<dbReference type="Pfam" id="PF14244">
    <property type="entry name" value="Retrotran_gag_3"/>
    <property type="match status" value="1"/>
</dbReference>